<evidence type="ECO:0000313" key="2">
    <source>
        <dbReference type="EMBL" id="CAA7392109.1"/>
    </source>
</evidence>
<sequence>MEGMKLQGLVSYCGKVRRRRQCAALAKEEETAAVHRHPSSRSGEEAWETHLLGGRNGGGALLVQKGYRR</sequence>
<evidence type="ECO:0000313" key="3">
    <source>
        <dbReference type="Proteomes" id="UP000663760"/>
    </source>
</evidence>
<dbReference type="AlphaFoldDB" id="A0A7I8K6B7"/>
<dbReference type="Proteomes" id="UP000663760">
    <property type="component" value="Chromosome 2"/>
</dbReference>
<protein>
    <submittedName>
        <fullName evidence="2">Uncharacterized protein</fullName>
    </submittedName>
</protein>
<reference evidence="2" key="1">
    <citation type="submission" date="2020-02" db="EMBL/GenBank/DDBJ databases">
        <authorList>
            <person name="Scholz U."/>
            <person name="Mascher M."/>
            <person name="Fiebig A."/>
        </authorList>
    </citation>
    <scope>NUCLEOTIDE SEQUENCE</scope>
</reference>
<feature type="region of interest" description="Disordered" evidence="1">
    <location>
        <begin position="33"/>
        <end position="52"/>
    </location>
</feature>
<proteinExistence type="predicted"/>
<evidence type="ECO:0000256" key="1">
    <source>
        <dbReference type="SAM" id="MobiDB-lite"/>
    </source>
</evidence>
<keyword evidence="3" id="KW-1185">Reference proteome</keyword>
<accession>A0A7I8K6B7</accession>
<gene>
    <name evidence="2" type="ORF">SI8410_02003288</name>
</gene>
<organism evidence="2 3">
    <name type="scientific">Spirodela intermedia</name>
    <name type="common">Intermediate duckweed</name>
    <dbReference type="NCBI Taxonomy" id="51605"/>
    <lineage>
        <taxon>Eukaryota</taxon>
        <taxon>Viridiplantae</taxon>
        <taxon>Streptophyta</taxon>
        <taxon>Embryophyta</taxon>
        <taxon>Tracheophyta</taxon>
        <taxon>Spermatophyta</taxon>
        <taxon>Magnoliopsida</taxon>
        <taxon>Liliopsida</taxon>
        <taxon>Araceae</taxon>
        <taxon>Lemnoideae</taxon>
        <taxon>Spirodela</taxon>
    </lineage>
</organism>
<name>A0A7I8K6B7_SPIIN</name>
<dbReference type="EMBL" id="LR746265">
    <property type="protein sequence ID" value="CAA7392109.1"/>
    <property type="molecule type" value="Genomic_DNA"/>
</dbReference>